<dbReference type="HOGENOM" id="CLU_2437006_0_0_9"/>
<evidence type="ECO:0000313" key="2">
    <source>
        <dbReference type="Proteomes" id="UP000003434"/>
    </source>
</evidence>
<dbReference type="RefSeq" id="WP_008749864.1">
    <property type="nucleotide sequence ID" value="NZ_GL622296.1"/>
</dbReference>
<dbReference type="eggNOG" id="ENOG50341KZ">
    <property type="taxonomic scope" value="Bacteria"/>
</dbReference>
<protein>
    <submittedName>
        <fullName evidence="1">Uncharacterized protein</fullName>
    </submittedName>
</protein>
<gene>
    <name evidence="1" type="ORF">HMPREF0381_0091</name>
</gene>
<organism evidence="1 2">
    <name type="scientific">Lachnoanaerobaculum saburreum DSM 3986</name>
    <dbReference type="NCBI Taxonomy" id="887325"/>
    <lineage>
        <taxon>Bacteria</taxon>
        <taxon>Bacillati</taxon>
        <taxon>Bacillota</taxon>
        <taxon>Clostridia</taxon>
        <taxon>Lachnospirales</taxon>
        <taxon>Lachnospiraceae</taxon>
        <taxon>Lachnoanaerobaculum</taxon>
    </lineage>
</organism>
<proteinExistence type="predicted"/>
<comment type="caution">
    <text evidence="1">The sequence shown here is derived from an EMBL/GenBank/DDBJ whole genome shotgun (WGS) entry which is preliminary data.</text>
</comment>
<evidence type="ECO:0000313" key="1">
    <source>
        <dbReference type="EMBL" id="EFU78090.1"/>
    </source>
</evidence>
<accession>E6LJF6</accession>
<dbReference type="EMBL" id="AEPW01000001">
    <property type="protein sequence ID" value="EFU78090.1"/>
    <property type="molecule type" value="Genomic_DNA"/>
</dbReference>
<name>E6LJF6_9FIRM</name>
<dbReference type="AlphaFoldDB" id="E6LJF6"/>
<dbReference type="Proteomes" id="UP000003434">
    <property type="component" value="Unassembled WGS sequence"/>
</dbReference>
<reference evidence="1 2" key="1">
    <citation type="submission" date="2010-12" db="EMBL/GenBank/DDBJ databases">
        <authorList>
            <person name="Muzny D."/>
            <person name="Qin X."/>
            <person name="Deng J."/>
            <person name="Jiang H."/>
            <person name="Liu Y."/>
            <person name="Qu J."/>
            <person name="Song X.-Z."/>
            <person name="Zhang L."/>
            <person name="Thornton R."/>
            <person name="Coyle M."/>
            <person name="Francisco L."/>
            <person name="Jackson L."/>
            <person name="Javaid M."/>
            <person name="Korchina V."/>
            <person name="Kovar C."/>
            <person name="Mata R."/>
            <person name="Mathew T."/>
            <person name="Ngo R."/>
            <person name="Nguyen L."/>
            <person name="Nguyen N."/>
            <person name="Okwuonu G."/>
            <person name="Ongeri F."/>
            <person name="Pham C."/>
            <person name="Simmons D."/>
            <person name="Wilczek-Boney K."/>
            <person name="Hale W."/>
            <person name="Jakkamsetti A."/>
            <person name="Pham P."/>
            <person name="Ruth R."/>
            <person name="San Lucas F."/>
            <person name="Warren J."/>
            <person name="Zhang J."/>
            <person name="Zhao Z."/>
            <person name="Zhou C."/>
            <person name="Zhu D."/>
            <person name="Lee S."/>
            <person name="Bess C."/>
            <person name="Blankenburg K."/>
            <person name="Forbes L."/>
            <person name="Fu Q."/>
            <person name="Gubbala S."/>
            <person name="Hirani K."/>
            <person name="Jayaseelan J.C."/>
            <person name="Lara F."/>
            <person name="Munidasa M."/>
            <person name="Palculict T."/>
            <person name="Patil S."/>
            <person name="Pu L.-L."/>
            <person name="Saada N."/>
            <person name="Tang L."/>
            <person name="Weissenberger G."/>
            <person name="Zhu Y."/>
            <person name="Hemphill L."/>
            <person name="Shang Y."/>
            <person name="Youmans B."/>
            <person name="Ayvaz T."/>
            <person name="Ross M."/>
            <person name="Santibanez J."/>
            <person name="Aqrawi P."/>
            <person name="Gross S."/>
            <person name="Joshi V."/>
            <person name="Fowler G."/>
            <person name="Nazareth L."/>
            <person name="Reid J."/>
            <person name="Worley K."/>
            <person name="Petrosino J."/>
            <person name="Highlander S."/>
            <person name="Gibbs R."/>
        </authorList>
    </citation>
    <scope>NUCLEOTIDE SEQUENCE [LARGE SCALE GENOMIC DNA]</scope>
    <source>
        <strain evidence="1 2">DSM 3986</strain>
    </source>
</reference>
<sequence>MNYKEIMTNDKITVMINDIHNKWWKSVREFDEKSDKDEVAKSMQVLMKYVEANYSSYPIACKIMEAYIDELDARVKGGYRDFDGEKEKNERR</sequence>